<dbReference type="Pfam" id="PF19413">
    <property type="entry name" value="YaiO"/>
    <property type="match status" value="1"/>
</dbReference>
<dbReference type="PANTHER" id="PTHR45586:SF1">
    <property type="entry name" value="LIPOPOLYSACCHARIDE ASSEMBLY PROTEIN B"/>
    <property type="match status" value="1"/>
</dbReference>
<evidence type="ECO:0000256" key="2">
    <source>
        <dbReference type="ARBA" id="ARBA00022803"/>
    </source>
</evidence>
<dbReference type="AlphaFoldDB" id="A0A1T5CVE3"/>
<reference evidence="6" key="1">
    <citation type="submission" date="2017-02" db="EMBL/GenBank/DDBJ databases">
        <authorList>
            <person name="Varghese N."/>
            <person name="Submissions S."/>
        </authorList>
    </citation>
    <scope>NUCLEOTIDE SEQUENCE [LARGE SCALE GENOMIC DNA]</scope>
    <source>
        <strain evidence="6">DSM 22385</strain>
    </source>
</reference>
<dbReference type="EMBL" id="FUYR01000002">
    <property type="protein sequence ID" value="SKB63465.1"/>
    <property type="molecule type" value="Genomic_DNA"/>
</dbReference>
<keyword evidence="2 3" id="KW-0802">TPR repeat</keyword>
<protein>
    <submittedName>
        <fullName evidence="5">Outer membrane protein, YaiO family</fullName>
    </submittedName>
</protein>
<dbReference type="InterPro" id="IPR019734">
    <property type="entry name" value="TPR_rpt"/>
</dbReference>
<proteinExistence type="predicted"/>
<evidence type="ECO:0000256" key="1">
    <source>
        <dbReference type="ARBA" id="ARBA00022737"/>
    </source>
</evidence>
<feature type="repeat" description="TPR" evidence="3">
    <location>
        <begin position="171"/>
        <end position="204"/>
    </location>
</feature>
<dbReference type="NCBIfam" id="TIGR04390">
    <property type="entry name" value="OMP_YaiO_dom"/>
    <property type="match status" value="1"/>
</dbReference>
<dbReference type="InterPro" id="IPR030887">
    <property type="entry name" value="Beta-barrel_YaiO"/>
</dbReference>
<keyword evidence="6" id="KW-1185">Reference proteome</keyword>
<dbReference type="PANTHER" id="PTHR45586">
    <property type="entry name" value="TPR REPEAT-CONTAINING PROTEIN PA4667"/>
    <property type="match status" value="1"/>
</dbReference>
<dbReference type="Pfam" id="PF14559">
    <property type="entry name" value="TPR_19"/>
    <property type="match status" value="1"/>
</dbReference>
<evidence type="ECO:0000259" key="4">
    <source>
        <dbReference type="Pfam" id="PF19413"/>
    </source>
</evidence>
<dbReference type="SUPFAM" id="SSF48452">
    <property type="entry name" value="TPR-like"/>
    <property type="match status" value="2"/>
</dbReference>
<dbReference type="STRING" id="572036.SAMN05661099_1924"/>
<dbReference type="InterPro" id="IPR011990">
    <property type="entry name" value="TPR-like_helical_dom_sf"/>
</dbReference>
<evidence type="ECO:0000256" key="3">
    <source>
        <dbReference type="PROSITE-ProRule" id="PRU00339"/>
    </source>
</evidence>
<organism evidence="5 6">
    <name type="scientific">Daejeonella lutea</name>
    <dbReference type="NCBI Taxonomy" id="572036"/>
    <lineage>
        <taxon>Bacteria</taxon>
        <taxon>Pseudomonadati</taxon>
        <taxon>Bacteroidota</taxon>
        <taxon>Sphingobacteriia</taxon>
        <taxon>Sphingobacteriales</taxon>
        <taxon>Sphingobacteriaceae</taxon>
        <taxon>Daejeonella</taxon>
    </lineage>
</organism>
<dbReference type="RefSeq" id="WP_079702472.1">
    <property type="nucleotide sequence ID" value="NZ_FUYR01000002.1"/>
</dbReference>
<dbReference type="OrthoDB" id="742239at2"/>
<feature type="domain" description="YaiO beta-barrel" evidence="4">
    <location>
        <begin position="288"/>
        <end position="459"/>
    </location>
</feature>
<dbReference type="Gene3D" id="1.25.40.10">
    <property type="entry name" value="Tetratricopeptide repeat domain"/>
    <property type="match status" value="1"/>
</dbReference>
<sequence length="521" mass="59365">MRQRLLYILTIGFCLIINFSSFAQAISSDELFKQALDETNINKNYPRAIALAQSALAISPDYTDIRLLLGRIYVLSGRDEEGIAEYSKVLAKHAGNMEALNALFNLSVRLGRNDDALKYADAIERAGSSGEIRVKKADLLKTMGRYDEAVWIAGSLLTNNPVDTNFIYLYKDIRFSEGKYLMSKGDTAKALLSYEDILRVDPADTVARNLAININLERKDYHSAGKLIDSGLNFYTNNASIFTKKLSLLQLEGDMREAYLLADSLVKANTSTSQIVAIRDETFLLSRQNRIGLSTSVTMFDQPERNPWALYSLFYMRQEKGISMLGRINYADRVNRKGYQFELEAYPKHGKTYSFVNLAFSDSFVFPKIKFSYSYFFPLSKSWESEIGIRYLNADSDFKGFTGAVGKYFNKYWANIKTFQTASNGKLVGSYIFTNRYYFNDNSDDYLTAIAGYGFSPEDVARNFDFLDRVTLESLRFTLGYQKTVLRRGILGLFGTWNKQEYTPGKTRNEFDVSVSFQHKF</sequence>
<gene>
    <name evidence="5" type="ORF">SAMN05661099_1924</name>
</gene>
<evidence type="ECO:0000313" key="6">
    <source>
        <dbReference type="Proteomes" id="UP000189981"/>
    </source>
</evidence>
<keyword evidence="1" id="KW-0677">Repeat</keyword>
<dbReference type="Proteomes" id="UP000189981">
    <property type="component" value="Unassembled WGS sequence"/>
</dbReference>
<accession>A0A1T5CVE3</accession>
<dbReference type="InterPro" id="IPR051012">
    <property type="entry name" value="CellSynth/LPSAsmb/PSIAsmb"/>
</dbReference>
<evidence type="ECO:0000313" key="5">
    <source>
        <dbReference type="EMBL" id="SKB63465.1"/>
    </source>
</evidence>
<dbReference type="PROSITE" id="PS50005">
    <property type="entry name" value="TPR"/>
    <property type="match status" value="1"/>
</dbReference>
<name>A0A1T5CVE3_9SPHI</name>